<dbReference type="STRING" id="370438.PTH_1972"/>
<dbReference type="PANTHER" id="PTHR14969">
    <property type="entry name" value="SPHINGOSINE-1-PHOSPHATE PHOSPHOHYDROLASE"/>
    <property type="match status" value="1"/>
</dbReference>
<keyword evidence="1" id="KW-1133">Transmembrane helix</keyword>
<feature type="domain" description="Phosphatidic acid phosphatase type 2/haloperoxidase" evidence="2">
    <location>
        <begin position="56"/>
        <end position="165"/>
    </location>
</feature>
<evidence type="ECO:0000259" key="2">
    <source>
        <dbReference type="SMART" id="SM00014"/>
    </source>
</evidence>
<dbReference type="PANTHER" id="PTHR14969:SF13">
    <property type="entry name" value="AT30094P"/>
    <property type="match status" value="1"/>
</dbReference>
<feature type="transmembrane region" description="Helical" evidence="1">
    <location>
        <begin position="154"/>
        <end position="174"/>
    </location>
</feature>
<dbReference type="SMART" id="SM00014">
    <property type="entry name" value="acidPPc"/>
    <property type="match status" value="1"/>
</dbReference>
<evidence type="ECO:0000313" key="4">
    <source>
        <dbReference type="Proteomes" id="UP000006556"/>
    </source>
</evidence>
<dbReference type="Pfam" id="PF01569">
    <property type="entry name" value="PAP2"/>
    <property type="match status" value="1"/>
</dbReference>
<keyword evidence="4" id="KW-1185">Reference proteome</keyword>
<organism evidence="3 4">
    <name type="scientific">Pelotomaculum thermopropionicum (strain DSM 13744 / JCM 10971 / SI)</name>
    <dbReference type="NCBI Taxonomy" id="370438"/>
    <lineage>
        <taxon>Bacteria</taxon>
        <taxon>Bacillati</taxon>
        <taxon>Bacillota</taxon>
        <taxon>Clostridia</taxon>
        <taxon>Eubacteriales</taxon>
        <taxon>Desulfotomaculaceae</taxon>
        <taxon>Pelotomaculum</taxon>
    </lineage>
</organism>
<proteinExistence type="predicted"/>
<accession>A5D0T1</accession>
<evidence type="ECO:0000256" key="1">
    <source>
        <dbReference type="SAM" id="Phobius"/>
    </source>
</evidence>
<dbReference type="KEGG" id="pth:PTH_1972"/>
<dbReference type="eggNOG" id="COG0671">
    <property type="taxonomic scope" value="Bacteria"/>
</dbReference>
<reference evidence="4" key="1">
    <citation type="journal article" date="2008" name="Genome Res.">
        <title>The genome of Pelotomaculum thermopropionicum reveals niche-associated evolution in anaerobic microbiota.</title>
        <authorList>
            <person name="Kosaka T."/>
            <person name="Kato S."/>
            <person name="Shimoyama T."/>
            <person name="Ishii S."/>
            <person name="Abe T."/>
            <person name="Watanabe K."/>
        </authorList>
    </citation>
    <scope>NUCLEOTIDE SEQUENCE [LARGE SCALE GENOMIC DNA]</scope>
    <source>
        <strain evidence="4">DSM 13744 / JCM 10971 / SI</strain>
    </source>
</reference>
<dbReference type="InterPro" id="IPR036938">
    <property type="entry name" value="PAP2/HPO_sf"/>
</dbReference>
<gene>
    <name evidence="3" type="primary">PgpB</name>
    <name evidence="3" type="ordered locus">PTH_1972</name>
</gene>
<dbReference type="SUPFAM" id="SSF48317">
    <property type="entry name" value="Acid phosphatase/Vanadium-dependent haloperoxidase"/>
    <property type="match status" value="1"/>
</dbReference>
<feature type="transmembrane region" description="Helical" evidence="1">
    <location>
        <begin position="123"/>
        <end position="142"/>
    </location>
</feature>
<dbReference type="Proteomes" id="UP000006556">
    <property type="component" value="Chromosome"/>
</dbReference>
<dbReference type="InterPro" id="IPR000326">
    <property type="entry name" value="PAP2/HPO"/>
</dbReference>
<sequence length="184" mass="19666">MRLDAGLFNQINHGLHNSFFDFIMPLISRAGEGGLIWIVFGLAMFFSGRPVVKRAALLMLAALLVSYLAGEEGLKHLFRRPRPFETLPGVDLLVPPPHSFSFPSGHAANAFASGLVLARKIPALALPALSLAVVMSFSRVYVGVHYPLDVVGGALLGAACALLVLKGEAAVLHVPEKTKPPFMS</sequence>
<evidence type="ECO:0000313" key="3">
    <source>
        <dbReference type="EMBL" id="BAF60153.1"/>
    </source>
</evidence>
<keyword evidence="1" id="KW-0472">Membrane</keyword>
<feature type="transmembrane region" description="Helical" evidence="1">
    <location>
        <begin position="26"/>
        <end position="46"/>
    </location>
</feature>
<keyword evidence="1" id="KW-0812">Transmembrane</keyword>
<dbReference type="AlphaFoldDB" id="A5D0T1"/>
<feature type="transmembrane region" description="Helical" evidence="1">
    <location>
        <begin position="52"/>
        <end position="70"/>
    </location>
</feature>
<dbReference type="Gene3D" id="1.20.144.10">
    <property type="entry name" value="Phosphatidic acid phosphatase type 2/haloperoxidase"/>
    <property type="match status" value="1"/>
</dbReference>
<dbReference type="EMBL" id="AP009389">
    <property type="protein sequence ID" value="BAF60153.1"/>
    <property type="molecule type" value="Genomic_DNA"/>
</dbReference>
<protein>
    <submittedName>
        <fullName evidence="3">Membrane-associated phospholipid phosphatase</fullName>
    </submittedName>
</protein>
<name>A5D0T1_PELTS</name>
<dbReference type="HOGENOM" id="CLU_072573_10_3_9"/>